<dbReference type="SUPFAM" id="SSF52266">
    <property type="entry name" value="SGNH hydrolase"/>
    <property type="match status" value="1"/>
</dbReference>
<dbReference type="InterPro" id="IPR018913">
    <property type="entry name" value="BppU_N"/>
</dbReference>
<protein>
    <submittedName>
        <fullName evidence="3">BppU family phage baseplate upper protein</fullName>
    </submittedName>
</protein>
<dbReference type="InterPro" id="IPR013830">
    <property type="entry name" value="SGNH_hydro"/>
</dbReference>
<name>A0AAF0GQ37_LATSK</name>
<dbReference type="InterPro" id="IPR036514">
    <property type="entry name" value="SGNH_hydro_sf"/>
</dbReference>
<dbReference type="RefSeq" id="WP_280102615.1">
    <property type="nucleotide sequence ID" value="NZ_CP122959.1"/>
</dbReference>
<proteinExistence type="predicted"/>
<organism evidence="3 4">
    <name type="scientific">Latilactobacillus sakei</name>
    <name type="common">Lactobacillus sakei</name>
    <dbReference type="NCBI Taxonomy" id="1599"/>
    <lineage>
        <taxon>Bacteria</taxon>
        <taxon>Bacillati</taxon>
        <taxon>Bacillota</taxon>
        <taxon>Bacilli</taxon>
        <taxon>Lactobacillales</taxon>
        <taxon>Lactobacillaceae</taxon>
        <taxon>Latilactobacillus</taxon>
    </lineage>
</organism>
<feature type="domain" description="BppU N-terminal" evidence="1">
    <location>
        <begin position="6"/>
        <end position="134"/>
    </location>
</feature>
<evidence type="ECO:0000259" key="2">
    <source>
        <dbReference type="Pfam" id="PF13472"/>
    </source>
</evidence>
<dbReference type="EMBL" id="CP122959">
    <property type="protein sequence ID" value="WGI18549.1"/>
    <property type="molecule type" value="Genomic_DNA"/>
</dbReference>
<accession>A0AAF0GQ37</accession>
<reference evidence="3" key="1">
    <citation type="submission" date="2023-04" db="EMBL/GenBank/DDBJ databases">
        <title>Novel strain of Lactilactobacillus sakei and use thereof.</title>
        <authorList>
            <person name="Kim S.Y."/>
        </authorList>
    </citation>
    <scope>NUCLEOTIDE SEQUENCE</scope>
    <source>
        <strain evidence="3">HUP1</strain>
    </source>
</reference>
<sequence length="944" mass="105508">MAVRTYNLVLDTKETVIPEPIYVRQGDGTGAVVLHVSVVDRGRPVALSGNLQFKAMTADNQNVISDNSNFKDIDLANGKFTYELPNQVTMVPGRVKLAYFQVKETTGEQSLLNITIDVKPAADINPKNAADYIALIESWSKILAGVDPNGTILKEVVEARGNYSNLAGREDDQDNAIAVTNSNLANKADKTYINDYLSQVSYVPETVASLDELKTKYPNGKPGLFVTADNGHKYIWTDGAWKDAGVYQSQGIAKESIGWDMIKQPLTRAVITSGEVKIDVSAKTIAASEDLVLDVNFNFIYVNKESKLAIPETNDPLYYYIDRTTLEYRLDTKSAAKTLTNNSVLIGILYGGMFYSFGGHSDEHVNYVGQKYRPKRNFGEIVYGDLNIDYSNNTIRTATKQTIFSCNGQTKTSNSALAVKIPVDSDQRIAYVYYDFLNDKLICVNVADFLNTNLWYLFAIYNGEIFDATGKHFTFIDRSRLADREPETSPILFDDTYKIVISEADEVGTVHIPAGTCFYVNVNGLYLRIPDQREIEYSNPQSDVNDKGLLTFFYVVETKEIYADYFKRGYADIRLFSVYRGKVYGSNVKAYVVNGIEDGGWSNNENPKRDLIDWYQLATSSGKANIAWLGDSTWEGYRVKNPDNIFPVYLNKLLPNEFNDVKSFNCSKGGYSTKQLYDNYDALTANASDLGLLMIGGGLNDGYDLAGLNESEKYLDLIVKKARKNGLTPVIATTQSTALLYASKATGGDWNKQQSGFDLINKMKRRYAERNNVDLLDLEKYTHDFIENSPASMADMFTDYLHGQDPIHVFEANVAMAYLSQHCDFMEKNQLIGITTMNARSNVPYNKAYQPLGEVEDGFKVKFNYTATDNDVLIDYQLFIPADGNTWHLDGFNAGNTVKVTINGKIYDVTTDGKICELPIGYYHITCTTTAGTVDFKGLKVSYE</sequence>
<feature type="domain" description="SGNH hydrolase-type esterase" evidence="2">
    <location>
        <begin position="629"/>
        <end position="802"/>
    </location>
</feature>
<dbReference type="Pfam" id="PF10651">
    <property type="entry name" value="BppU_N"/>
    <property type="match status" value="1"/>
</dbReference>
<evidence type="ECO:0000313" key="3">
    <source>
        <dbReference type="EMBL" id="WGI18549.1"/>
    </source>
</evidence>
<evidence type="ECO:0000313" key="4">
    <source>
        <dbReference type="Proteomes" id="UP001179858"/>
    </source>
</evidence>
<dbReference type="Gene3D" id="3.40.50.1110">
    <property type="entry name" value="SGNH hydrolase"/>
    <property type="match status" value="1"/>
</dbReference>
<dbReference type="Proteomes" id="UP001179858">
    <property type="component" value="Chromosome"/>
</dbReference>
<dbReference type="AlphaFoldDB" id="A0AAF0GQ37"/>
<evidence type="ECO:0000259" key="1">
    <source>
        <dbReference type="Pfam" id="PF10651"/>
    </source>
</evidence>
<gene>
    <name evidence="3" type="ORF">QBD03_07260</name>
</gene>
<dbReference type="Gene3D" id="2.60.40.3350">
    <property type="match status" value="1"/>
</dbReference>
<dbReference type="Pfam" id="PF13472">
    <property type="entry name" value="Lipase_GDSL_2"/>
    <property type="match status" value="1"/>
</dbReference>